<evidence type="ECO:0000256" key="1">
    <source>
        <dbReference type="ARBA" id="ARBA00022679"/>
    </source>
</evidence>
<dbReference type="InterPro" id="IPR043502">
    <property type="entry name" value="DNA/RNA_pol_sf"/>
</dbReference>
<keyword evidence="6" id="KW-0695">RNA-directed DNA polymerase</keyword>
<dbReference type="PROSITE" id="PS50994">
    <property type="entry name" value="INTEGRASE"/>
    <property type="match status" value="1"/>
</dbReference>
<reference evidence="9" key="1">
    <citation type="journal article" date="2019" name="Sci. Rep.">
        <title>Draft genome of Tanacetum cinerariifolium, the natural source of mosquito coil.</title>
        <authorList>
            <person name="Yamashiro T."/>
            <person name="Shiraishi A."/>
            <person name="Satake H."/>
            <person name="Nakayama K."/>
        </authorList>
    </citation>
    <scope>NUCLEOTIDE SEQUENCE</scope>
</reference>
<keyword evidence="4" id="KW-0255">Endonuclease</keyword>
<dbReference type="GO" id="GO:0004519">
    <property type="term" value="F:endonuclease activity"/>
    <property type="evidence" value="ECO:0007669"/>
    <property type="project" value="UniProtKB-KW"/>
</dbReference>
<accession>A0A6L2P0Q2</accession>
<dbReference type="GO" id="GO:0003964">
    <property type="term" value="F:RNA-directed DNA polymerase activity"/>
    <property type="evidence" value="ECO:0007669"/>
    <property type="project" value="UniProtKB-KW"/>
</dbReference>
<evidence type="ECO:0000259" key="8">
    <source>
        <dbReference type="PROSITE" id="PS50994"/>
    </source>
</evidence>
<dbReference type="PANTHER" id="PTHR35046:SF18">
    <property type="entry name" value="RNA-DIRECTED DNA POLYMERASE"/>
    <property type="match status" value="1"/>
</dbReference>
<dbReference type="InterPro" id="IPR045358">
    <property type="entry name" value="Ty3_capsid"/>
</dbReference>
<dbReference type="GO" id="GO:0003676">
    <property type="term" value="F:nucleic acid binding"/>
    <property type="evidence" value="ECO:0007669"/>
    <property type="project" value="InterPro"/>
</dbReference>
<protein>
    <submittedName>
        <fullName evidence="9">Gypsy/Ty3 retroelement polyprotein</fullName>
    </submittedName>
</protein>
<name>A0A6L2P0Q2_TANCI</name>
<feature type="region of interest" description="Disordered" evidence="7">
    <location>
        <begin position="287"/>
        <end position="318"/>
    </location>
</feature>
<dbReference type="GO" id="GO:0015074">
    <property type="term" value="P:DNA integration"/>
    <property type="evidence" value="ECO:0007669"/>
    <property type="project" value="InterPro"/>
</dbReference>
<dbReference type="SUPFAM" id="SSF56672">
    <property type="entry name" value="DNA/RNA polymerases"/>
    <property type="match status" value="2"/>
</dbReference>
<evidence type="ECO:0000256" key="6">
    <source>
        <dbReference type="ARBA" id="ARBA00022918"/>
    </source>
</evidence>
<dbReference type="InterPro" id="IPR001584">
    <property type="entry name" value="Integrase_cat-core"/>
</dbReference>
<evidence type="ECO:0000256" key="7">
    <source>
        <dbReference type="SAM" id="MobiDB-lite"/>
    </source>
</evidence>
<feature type="domain" description="Integrase catalytic" evidence="8">
    <location>
        <begin position="640"/>
        <end position="745"/>
    </location>
</feature>
<feature type="compositionally biased region" description="Low complexity" evidence="7">
    <location>
        <begin position="303"/>
        <end position="314"/>
    </location>
</feature>
<evidence type="ECO:0000256" key="5">
    <source>
        <dbReference type="ARBA" id="ARBA00022801"/>
    </source>
</evidence>
<evidence type="ECO:0000256" key="3">
    <source>
        <dbReference type="ARBA" id="ARBA00022722"/>
    </source>
</evidence>
<evidence type="ECO:0000256" key="2">
    <source>
        <dbReference type="ARBA" id="ARBA00022695"/>
    </source>
</evidence>
<dbReference type="Gene3D" id="3.30.420.10">
    <property type="entry name" value="Ribonuclease H-like superfamily/Ribonuclease H"/>
    <property type="match status" value="1"/>
</dbReference>
<evidence type="ECO:0000256" key="4">
    <source>
        <dbReference type="ARBA" id="ARBA00022759"/>
    </source>
</evidence>
<evidence type="ECO:0000313" key="9">
    <source>
        <dbReference type="EMBL" id="GEU91437.1"/>
    </source>
</evidence>
<keyword evidence="2" id="KW-0548">Nucleotidyltransferase</keyword>
<gene>
    <name evidence="9" type="ORF">Tci_063415</name>
</gene>
<dbReference type="Pfam" id="PF17917">
    <property type="entry name" value="RT_RNaseH"/>
    <property type="match status" value="1"/>
</dbReference>
<keyword evidence="1" id="KW-0808">Transferase</keyword>
<keyword evidence="5" id="KW-0378">Hydrolase</keyword>
<dbReference type="Pfam" id="PF19259">
    <property type="entry name" value="Ty3_capsid"/>
    <property type="match status" value="1"/>
</dbReference>
<keyword evidence="3" id="KW-0540">Nuclease</keyword>
<organism evidence="9">
    <name type="scientific">Tanacetum cinerariifolium</name>
    <name type="common">Dalmatian daisy</name>
    <name type="synonym">Chrysanthemum cinerariifolium</name>
    <dbReference type="NCBI Taxonomy" id="118510"/>
    <lineage>
        <taxon>Eukaryota</taxon>
        <taxon>Viridiplantae</taxon>
        <taxon>Streptophyta</taxon>
        <taxon>Embryophyta</taxon>
        <taxon>Tracheophyta</taxon>
        <taxon>Spermatophyta</taxon>
        <taxon>Magnoliopsida</taxon>
        <taxon>eudicotyledons</taxon>
        <taxon>Gunneridae</taxon>
        <taxon>Pentapetalae</taxon>
        <taxon>asterids</taxon>
        <taxon>campanulids</taxon>
        <taxon>Asterales</taxon>
        <taxon>Asteraceae</taxon>
        <taxon>Asteroideae</taxon>
        <taxon>Anthemideae</taxon>
        <taxon>Anthemidinae</taxon>
        <taxon>Tanacetum</taxon>
    </lineage>
</organism>
<dbReference type="EMBL" id="BKCJ010010404">
    <property type="protein sequence ID" value="GEU91437.1"/>
    <property type="molecule type" value="Genomic_DNA"/>
</dbReference>
<proteinExistence type="predicted"/>
<comment type="caution">
    <text evidence="9">The sequence shown here is derived from an EMBL/GenBank/DDBJ whole genome shotgun (WGS) entry which is preliminary data.</text>
</comment>
<dbReference type="CDD" id="cd00303">
    <property type="entry name" value="retropepsin_like"/>
    <property type="match status" value="1"/>
</dbReference>
<dbReference type="PANTHER" id="PTHR35046">
    <property type="entry name" value="ZINC KNUCKLE (CCHC-TYPE) FAMILY PROTEIN"/>
    <property type="match status" value="1"/>
</dbReference>
<dbReference type="SUPFAM" id="SSF53098">
    <property type="entry name" value="Ribonuclease H-like"/>
    <property type="match status" value="1"/>
</dbReference>
<dbReference type="AlphaFoldDB" id="A0A6L2P0Q2"/>
<sequence length="819" mass="93909">MREVFENKNIVVDGMQRNLIPPQGVEGTRGLAIREPKSRIFFYNDNFDLVFQRKEEFYLVTTAQLIRLQNASQRGSLKEIEDYLKTYSSAEMDISWYVEGIQCGFKESQKVTKIIFPNFGGEDVRGWLFKCEQFFKVDNITDDSKVNFVSIHLFDLTLMWHRQFVQFVGEDVDWNVYKAAILKRFDVAYDDPLGEIKKLKQTNQVQEYIDAFDRLLCRDKLDEKQCISLFLSGLNTKIELPIRMFNPRTLAEVYGLCKLEEAKVNALKQKPKPLILPTPRYQTQFPNTGPKPMALPTPNANWKTKPTTSTPSTPFRKQLTQRELEEKRAKNQCFYCDKKYTLGHKCSGKVYCLEVLSESMNELGDTELEEEELNSTETIEYSPHISLNAITGTNTYQTMRVCGHVGNHKLHILIDCGSTHNFLDLNNAKKLGYQLTRTCPLIPLKEGTVLINSRPYKHPPTQKDAVEAMVKELLDTVVIRDSQSPPVVMELIDELQVSQYFTSLDLRSDASHTGIGAVLQQGEHPVAYYSKNLAPRHHTLSTYEKELLAVIKALDKWMGYLLDRHFKIKTNHFSLKYLLEQRITTPSQMKWLHKLMGFDYDILDKKGSENKVADTLSRIPTSVQLLTLAFFSIYSDYVQKIVNSCKTYKPDLSAYPGLLQPLPIPKMVWSEISMDFIEGLPSSHAAQIAQVFLDNVYKLHGLPNVIVSDRAKIFISLFWKELFKALQVSLHLSTAYHPQSDGQTEVKYKGPIPNATGILPQCNAKGKILIVLVEVLDRRLGKVGNATQVFVLIKWSNGTLDDATWELHNDIVRRFQIFR</sequence>
<dbReference type="InterPro" id="IPR041373">
    <property type="entry name" value="RT_RNaseH"/>
</dbReference>
<dbReference type="CDD" id="cd09274">
    <property type="entry name" value="RNase_HI_RT_Ty3"/>
    <property type="match status" value="1"/>
</dbReference>
<dbReference type="GO" id="GO:0016787">
    <property type="term" value="F:hydrolase activity"/>
    <property type="evidence" value="ECO:0007669"/>
    <property type="project" value="UniProtKB-KW"/>
</dbReference>
<dbReference type="InterPro" id="IPR036397">
    <property type="entry name" value="RNaseH_sf"/>
</dbReference>
<dbReference type="InterPro" id="IPR012337">
    <property type="entry name" value="RNaseH-like_sf"/>
</dbReference>